<evidence type="ECO:0000256" key="1">
    <source>
        <dbReference type="SAM" id="Phobius"/>
    </source>
</evidence>
<organism evidence="2 3">
    <name type="scientific">Candidatus Magasanikbacteria bacterium RIFCSPHIGHO2_02_FULL_51_14</name>
    <dbReference type="NCBI Taxonomy" id="1798683"/>
    <lineage>
        <taxon>Bacteria</taxon>
        <taxon>Candidatus Magasanikiibacteriota</taxon>
    </lineage>
</organism>
<sequence length="340" mass="39071">MHAKLVSFVLSKSSRLHKGEMVETRGLQSAPHYFEASVPHQYIVGEEKMTVGGEEVVFLVKTYPPDILLVEAMLPVADVFSEKTFDVRKALVAACQKVAEKRGGDFNLSEEYSLVVVFDYKDGLNQLVHEHASRIAGFLKSEKLPLDETEIARTLDLQIKYGKNDLVIIGWDGAFLFDPNGDYQGTKELFQIANLQLLRYRTLDQDLSERLQKVSKLIKHPGTKHAVWSTKELARAFEEVIAVRAQSLAQFEVIDREIKLIGDWYSARLYEMLAKMVRMDEWRKSVKDKLDALEDVYAIVSQNFSMTRAQKLEYIQILLFFILQAGWFLLIFFELKYFLG</sequence>
<keyword evidence="1" id="KW-0812">Transmembrane</keyword>
<accession>A0A1F6MQ62</accession>
<proteinExistence type="predicted"/>
<dbReference type="Proteomes" id="UP000177457">
    <property type="component" value="Unassembled WGS sequence"/>
</dbReference>
<evidence type="ECO:0000313" key="3">
    <source>
        <dbReference type="Proteomes" id="UP000177457"/>
    </source>
</evidence>
<name>A0A1F6MQ62_9BACT</name>
<keyword evidence="1" id="KW-1133">Transmembrane helix</keyword>
<dbReference type="STRING" id="1798683.A3C90_01175"/>
<dbReference type="AlphaFoldDB" id="A0A1F6MQ62"/>
<protein>
    <recommendedName>
        <fullName evidence="4">DUF155 domain-containing protein</fullName>
    </recommendedName>
</protein>
<reference evidence="2 3" key="1">
    <citation type="journal article" date="2016" name="Nat. Commun.">
        <title>Thousands of microbial genomes shed light on interconnected biogeochemical processes in an aquifer system.</title>
        <authorList>
            <person name="Anantharaman K."/>
            <person name="Brown C.T."/>
            <person name="Hug L.A."/>
            <person name="Sharon I."/>
            <person name="Castelle C.J."/>
            <person name="Probst A.J."/>
            <person name="Thomas B.C."/>
            <person name="Singh A."/>
            <person name="Wilkins M.J."/>
            <person name="Karaoz U."/>
            <person name="Brodie E.L."/>
            <person name="Williams K.H."/>
            <person name="Hubbard S.S."/>
            <person name="Banfield J.F."/>
        </authorList>
    </citation>
    <scope>NUCLEOTIDE SEQUENCE [LARGE SCALE GENOMIC DNA]</scope>
</reference>
<keyword evidence="1" id="KW-0472">Membrane</keyword>
<evidence type="ECO:0000313" key="2">
    <source>
        <dbReference type="EMBL" id="OGH73762.1"/>
    </source>
</evidence>
<evidence type="ECO:0008006" key="4">
    <source>
        <dbReference type="Google" id="ProtNLM"/>
    </source>
</evidence>
<comment type="caution">
    <text evidence="2">The sequence shown here is derived from an EMBL/GenBank/DDBJ whole genome shotgun (WGS) entry which is preliminary data.</text>
</comment>
<feature type="transmembrane region" description="Helical" evidence="1">
    <location>
        <begin position="314"/>
        <end position="333"/>
    </location>
</feature>
<dbReference type="EMBL" id="MFQE01000018">
    <property type="protein sequence ID" value="OGH73762.1"/>
    <property type="molecule type" value="Genomic_DNA"/>
</dbReference>
<gene>
    <name evidence="2" type="ORF">A3C90_01175</name>
</gene>